<gene>
    <name evidence="2" type="ORF">P154DRAFT_561828</name>
</gene>
<dbReference type="OrthoDB" id="5376804at2759"/>
<dbReference type="EMBL" id="ML977576">
    <property type="protein sequence ID" value="KAF2002676.1"/>
    <property type="molecule type" value="Genomic_DNA"/>
</dbReference>
<organism evidence="2 3">
    <name type="scientific">Amniculicola lignicola CBS 123094</name>
    <dbReference type="NCBI Taxonomy" id="1392246"/>
    <lineage>
        <taxon>Eukaryota</taxon>
        <taxon>Fungi</taxon>
        <taxon>Dikarya</taxon>
        <taxon>Ascomycota</taxon>
        <taxon>Pezizomycotina</taxon>
        <taxon>Dothideomycetes</taxon>
        <taxon>Pleosporomycetidae</taxon>
        <taxon>Pleosporales</taxon>
        <taxon>Amniculicolaceae</taxon>
        <taxon>Amniculicola</taxon>
    </lineage>
</organism>
<name>A0A6A5WYP5_9PLEO</name>
<dbReference type="InterPro" id="IPR021514">
    <property type="entry name" value="DUF3176"/>
</dbReference>
<reference evidence="2" key="1">
    <citation type="journal article" date="2020" name="Stud. Mycol.">
        <title>101 Dothideomycetes genomes: a test case for predicting lifestyles and emergence of pathogens.</title>
        <authorList>
            <person name="Haridas S."/>
            <person name="Albert R."/>
            <person name="Binder M."/>
            <person name="Bloem J."/>
            <person name="Labutti K."/>
            <person name="Salamov A."/>
            <person name="Andreopoulos B."/>
            <person name="Baker S."/>
            <person name="Barry K."/>
            <person name="Bills G."/>
            <person name="Bluhm B."/>
            <person name="Cannon C."/>
            <person name="Castanera R."/>
            <person name="Culley D."/>
            <person name="Daum C."/>
            <person name="Ezra D."/>
            <person name="Gonzalez J."/>
            <person name="Henrissat B."/>
            <person name="Kuo A."/>
            <person name="Liang C."/>
            <person name="Lipzen A."/>
            <person name="Lutzoni F."/>
            <person name="Magnuson J."/>
            <person name="Mondo S."/>
            <person name="Nolan M."/>
            <person name="Ohm R."/>
            <person name="Pangilinan J."/>
            <person name="Park H.-J."/>
            <person name="Ramirez L."/>
            <person name="Alfaro M."/>
            <person name="Sun H."/>
            <person name="Tritt A."/>
            <person name="Yoshinaga Y."/>
            <person name="Zwiers L.-H."/>
            <person name="Turgeon B."/>
            <person name="Goodwin S."/>
            <person name="Spatafora J."/>
            <person name="Crous P."/>
            <person name="Grigoriev I."/>
        </authorList>
    </citation>
    <scope>NUCLEOTIDE SEQUENCE</scope>
    <source>
        <strain evidence="2">CBS 123094</strain>
    </source>
</reference>
<evidence type="ECO:0000256" key="1">
    <source>
        <dbReference type="SAM" id="Phobius"/>
    </source>
</evidence>
<accession>A0A6A5WYP5</accession>
<dbReference type="Pfam" id="PF11374">
    <property type="entry name" value="DUF3176"/>
    <property type="match status" value="1"/>
</dbReference>
<dbReference type="PANTHER" id="PTHR35394:SF5">
    <property type="entry name" value="DUF3176 DOMAIN-CONTAINING PROTEIN"/>
    <property type="match status" value="1"/>
</dbReference>
<feature type="transmembrane region" description="Helical" evidence="1">
    <location>
        <begin position="460"/>
        <end position="485"/>
    </location>
</feature>
<protein>
    <submittedName>
        <fullName evidence="2">Uncharacterized protein</fullName>
    </submittedName>
</protein>
<dbReference type="AlphaFoldDB" id="A0A6A5WYP5"/>
<keyword evidence="1" id="KW-0812">Transmembrane</keyword>
<keyword evidence="3" id="KW-1185">Reference proteome</keyword>
<dbReference type="Proteomes" id="UP000799779">
    <property type="component" value="Unassembled WGS sequence"/>
</dbReference>
<proteinExistence type="predicted"/>
<keyword evidence="1" id="KW-1133">Transmembrane helix</keyword>
<evidence type="ECO:0000313" key="2">
    <source>
        <dbReference type="EMBL" id="KAF2002676.1"/>
    </source>
</evidence>
<sequence length="550" mass="62047">MGIICYHLYNLDGKMTDVWNSRLGPTAALALGITIMRAAMMIPVASSLDQLKWRWFQGTQRMDSFEHFDEASRGVLGSLRLLIELKIPHLASIGALIIIFALAIDTLAQNAIKITVHDDLNYGQYIKHEGSESYYDEGCYVFATDQYSFQTDLNRTDKTLPPPDILTFVTSALITQSFLNDLTYPLWYCITGNCQFPLYQSLAINVIYHELPVSFNETTGNYSIKEFSDLTMSLGRGIINSTADMIQLPLNISSTVGPLLARWLLLVNPGIGLLDPVGMECIYYWAVNTYQSGAVNNTFTETILSTWTNTSDRITDPHGIILTPSGCLLENTTWENEEFSSRNQSNCTYKVLESAHKAFQTYLVAPDLSVVGHATCTESDDGLLYYDYSSMFMYVMLNQNLMKNHSTIAKNILITAERLAQGLTTIVRLSPRTLLKSPNDDEYGRYYGITEWTPDAKLKIVWVFLAGPILLVVLSTVFFLATVYVTRGEAKWKSSQLAVLFHGLREEDLKDFGDVSAYADMREIGRNAQAQFIKTKYYRKKLMSVREEKT</sequence>
<evidence type="ECO:0000313" key="3">
    <source>
        <dbReference type="Proteomes" id="UP000799779"/>
    </source>
</evidence>
<dbReference type="PANTHER" id="PTHR35394">
    <property type="entry name" value="DUF3176 DOMAIN-CONTAINING PROTEIN"/>
    <property type="match status" value="1"/>
</dbReference>
<keyword evidence="1" id="KW-0472">Membrane</keyword>